<comment type="function">
    <text evidence="2">Involved in the biosynthesis of 5-hydroxyectoine, called compatible solute, which helps organisms to survive extreme osmotic stress by acting as a highly soluble organic osmolyte. Catalyzes the 2-oxoglutarate-dependent selective hydroxylation of L-ectoine to yield (4S,5S)-5-hydroxyectoine.</text>
</comment>
<proteinExistence type="inferred from homology"/>
<comment type="subunit">
    <text evidence="4">Homodimer.</text>
</comment>
<dbReference type="SUPFAM" id="SSF51197">
    <property type="entry name" value="Clavaminate synthase-like"/>
    <property type="match status" value="1"/>
</dbReference>
<evidence type="ECO:0000256" key="3">
    <source>
        <dbReference type="ARBA" id="ARBA00007851"/>
    </source>
</evidence>
<keyword evidence="12" id="KW-1185">Reference proteome</keyword>
<evidence type="ECO:0000256" key="4">
    <source>
        <dbReference type="ARBA" id="ARBA00011738"/>
    </source>
</evidence>
<comment type="similarity">
    <text evidence="3">Belongs to the PhyH family. EctD subfamily.</text>
</comment>
<dbReference type="PANTHER" id="PTHR20883">
    <property type="entry name" value="PHYTANOYL-COA DIOXYGENASE DOMAIN CONTAINING 1"/>
    <property type="match status" value="1"/>
</dbReference>
<evidence type="ECO:0000313" key="11">
    <source>
        <dbReference type="EMBL" id="UWZ36206.1"/>
    </source>
</evidence>
<dbReference type="NCBIfam" id="TIGR02408">
    <property type="entry name" value="ectoine_ThpD"/>
    <property type="match status" value="1"/>
</dbReference>
<evidence type="ECO:0000256" key="7">
    <source>
        <dbReference type="ARBA" id="ARBA00023002"/>
    </source>
</evidence>
<dbReference type="InterPro" id="IPR012774">
    <property type="entry name" value="EctD"/>
</dbReference>
<dbReference type="RefSeq" id="WP_260725530.1">
    <property type="nucleotide sequence ID" value="NZ_BAAABS010000059.1"/>
</dbReference>
<gene>
    <name evidence="11" type="primary">thpD</name>
    <name evidence="11" type="ORF">Drose_34990</name>
</gene>
<comment type="catalytic activity">
    <reaction evidence="9">
        <text>L-ectoine + 2-oxoglutarate + O2 = 5-hydroxyectoine + succinate + CO2</text>
        <dbReference type="Rhea" id="RHEA:45740"/>
        <dbReference type="ChEBI" id="CHEBI:15379"/>
        <dbReference type="ChEBI" id="CHEBI:16526"/>
        <dbReference type="ChEBI" id="CHEBI:16810"/>
        <dbReference type="ChEBI" id="CHEBI:30031"/>
        <dbReference type="ChEBI" id="CHEBI:58515"/>
        <dbReference type="ChEBI" id="CHEBI:85413"/>
        <dbReference type="EC" id="1.14.11.55"/>
    </reaction>
</comment>
<organism evidence="11 12">
    <name type="scientific">Dactylosporangium roseum</name>
    <dbReference type="NCBI Taxonomy" id="47989"/>
    <lineage>
        <taxon>Bacteria</taxon>
        <taxon>Bacillati</taxon>
        <taxon>Actinomycetota</taxon>
        <taxon>Actinomycetes</taxon>
        <taxon>Micromonosporales</taxon>
        <taxon>Micromonosporaceae</taxon>
        <taxon>Dactylosporangium</taxon>
    </lineage>
</organism>
<reference evidence="11" key="1">
    <citation type="submission" date="2021-04" db="EMBL/GenBank/DDBJ databases">
        <title>Biosynthetic gene clusters of Dactylosporangioum roseum.</title>
        <authorList>
            <person name="Hartkoorn R.C."/>
            <person name="Beaudoing E."/>
            <person name="Hot D."/>
            <person name="Moureu S."/>
        </authorList>
    </citation>
    <scope>NUCLEOTIDE SEQUENCE</scope>
    <source>
        <strain evidence="11">NRRL B-16295</strain>
    </source>
</reference>
<sequence>MTADPYQTRVSSVETLLPRPDPVVFGEHGPLEPEQLKRYDTDGYLVLEELFDRQVVGEALGELEHLVALEGNREDPRFIWEPGSTQLKSIFEIHRISEFFRRLIGDTRLTGRAAQILGSEVYVHQTRVNLKPGFDGTDFYWHSDFETWHAEDGMPTPRALSVVLALTENLPINGPLMVIPGSHRTFVSCTGETPEANYRTSLVRQEIGLPSQQTLSRLAELGGVVQCLARPGTAIVFDSNLMHGSTGNITPFPRQSLFVVFNSVENALSEPFSAPARRPEFLAARDFTPLG</sequence>
<dbReference type="EMBL" id="CP073721">
    <property type="protein sequence ID" value="UWZ36206.1"/>
    <property type="molecule type" value="Genomic_DNA"/>
</dbReference>
<dbReference type="GO" id="GO:0016491">
    <property type="term" value="F:oxidoreductase activity"/>
    <property type="evidence" value="ECO:0007669"/>
    <property type="project" value="UniProtKB-KW"/>
</dbReference>
<protein>
    <recommendedName>
        <fullName evidence="10">Ectoine hydroxylase</fullName>
        <ecNumber evidence="10">1.14.11.55</ecNumber>
    </recommendedName>
</protein>
<dbReference type="Proteomes" id="UP001058271">
    <property type="component" value="Chromosome"/>
</dbReference>
<evidence type="ECO:0000256" key="2">
    <source>
        <dbReference type="ARBA" id="ARBA00004063"/>
    </source>
</evidence>
<keyword evidence="7 11" id="KW-0560">Oxidoreductase</keyword>
<evidence type="ECO:0000256" key="6">
    <source>
        <dbReference type="ARBA" id="ARBA00022964"/>
    </source>
</evidence>
<name>A0ABY5Z2H8_9ACTN</name>
<keyword evidence="8" id="KW-0408">Iron</keyword>
<evidence type="ECO:0000313" key="12">
    <source>
        <dbReference type="Proteomes" id="UP001058271"/>
    </source>
</evidence>
<evidence type="ECO:0000256" key="9">
    <source>
        <dbReference type="ARBA" id="ARBA00049228"/>
    </source>
</evidence>
<dbReference type="Gene3D" id="2.60.120.620">
    <property type="entry name" value="q2cbj1_9rhob like domain"/>
    <property type="match status" value="1"/>
</dbReference>
<comment type="cofactor">
    <cofactor evidence="1">
        <name>Fe(2+)</name>
        <dbReference type="ChEBI" id="CHEBI:29033"/>
    </cofactor>
</comment>
<evidence type="ECO:0000256" key="5">
    <source>
        <dbReference type="ARBA" id="ARBA00022723"/>
    </source>
</evidence>
<dbReference type="EC" id="1.14.11.55" evidence="10"/>
<accession>A0ABY5Z2H8</accession>
<dbReference type="InterPro" id="IPR008775">
    <property type="entry name" value="Phytyl_CoA_dOase-like"/>
</dbReference>
<dbReference type="PANTHER" id="PTHR20883:SF48">
    <property type="entry name" value="ECTOINE DIOXYGENASE"/>
    <property type="match status" value="1"/>
</dbReference>
<evidence type="ECO:0000256" key="1">
    <source>
        <dbReference type="ARBA" id="ARBA00001954"/>
    </source>
</evidence>
<keyword evidence="5" id="KW-0479">Metal-binding</keyword>
<dbReference type="Pfam" id="PF05721">
    <property type="entry name" value="PhyH"/>
    <property type="match status" value="1"/>
</dbReference>
<evidence type="ECO:0000256" key="8">
    <source>
        <dbReference type="ARBA" id="ARBA00023004"/>
    </source>
</evidence>
<keyword evidence="6" id="KW-0223">Dioxygenase</keyword>
<evidence type="ECO:0000256" key="10">
    <source>
        <dbReference type="NCBIfam" id="TIGR02408"/>
    </source>
</evidence>